<keyword evidence="1" id="KW-0472">Membrane</keyword>
<evidence type="ECO:0000313" key="2">
    <source>
        <dbReference type="EMBL" id="ONG42137.1"/>
    </source>
</evidence>
<name>A0A1S8CYL8_9GAMM</name>
<keyword evidence="1" id="KW-0812">Transmembrane</keyword>
<evidence type="ECO:0000256" key="1">
    <source>
        <dbReference type="SAM" id="Phobius"/>
    </source>
</evidence>
<protein>
    <submittedName>
        <fullName evidence="2">Uncharacterized protein</fullName>
    </submittedName>
</protein>
<keyword evidence="3" id="KW-1185">Reference proteome</keyword>
<reference evidence="2 3" key="1">
    <citation type="submission" date="2016-10" db="EMBL/GenBank/DDBJ databases">
        <title>Draft Genome sequence of Alkanindiges sp. strain H1.</title>
        <authorList>
            <person name="Subhash Y."/>
            <person name="Lee S."/>
        </authorList>
    </citation>
    <scope>NUCLEOTIDE SEQUENCE [LARGE SCALE GENOMIC DNA]</scope>
    <source>
        <strain evidence="2 3">H1</strain>
    </source>
</reference>
<proteinExistence type="predicted"/>
<feature type="transmembrane region" description="Helical" evidence="1">
    <location>
        <begin position="6"/>
        <end position="24"/>
    </location>
</feature>
<dbReference type="EMBL" id="MLCN01000003">
    <property type="protein sequence ID" value="ONG42137.1"/>
    <property type="molecule type" value="Genomic_DNA"/>
</dbReference>
<dbReference type="STRING" id="1907941.BKE30_01135"/>
<dbReference type="AlphaFoldDB" id="A0A1S8CYL8"/>
<comment type="caution">
    <text evidence="2">The sequence shown here is derived from an EMBL/GenBank/DDBJ whole genome shotgun (WGS) entry which is preliminary data.</text>
</comment>
<dbReference type="OrthoDB" id="6717215at2"/>
<evidence type="ECO:0000313" key="3">
    <source>
        <dbReference type="Proteomes" id="UP000192132"/>
    </source>
</evidence>
<dbReference type="Proteomes" id="UP000192132">
    <property type="component" value="Unassembled WGS sequence"/>
</dbReference>
<sequence>MNLNHLLVAALVFIVAGTWLYTSISNAQQRAKLAAESASMQDHSPVYSTLQLKMQGEGREITLKGVFESVDAEHCFNELQKSSSLIGNYQQRCDHEASCKSLKLSTCSTYVEANYQDMLNKKPASTRYLHLQNAQNPKERGVLVFWGLNSSEADDFCTHMTKERVPEHIEMACI</sequence>
<accession>A0A1S8CYL8</accession>
<dbReference type="RefSeq" id="WP_076876827.1">
    <property type="nucleotide sequence ID" value="NZ_MLCN01000003.1"/>
</dbReference>
<gene>
    <name evidence="2" type="ORF">BKE30_01135</name>
</gene>
<keyword evidence="1" id="KW-1133">Transmembrane helix</keyword>
<organism evidence="2 3">
    <name type="scientific">Alkanindiges hydrocarboniclasticus</name>
    <dbReference type="NCBI Taxonomy" id="1907941"/>
    <lineage>
        <taxon>Bacteria</taxon>
        <taxon>Pseudomonadati</taxon>
        <taxon>Pseudomonadota</taxon>
        <taxon>Gammaproteobacteria</taxon>
        <taxon>Moraxellales</taxon>
        <taxon>Moraxellaceae</taxon>
        <taxon>Alkanindiges</taxon>
    </lineage>
</organism>